<dbReference type="GO" id="GO:0006139">
    <property type="term" value="P:nucleobase-containing compound metabolic process"/>
    <property type="evidence" value="ECO:0007669"/>
    <property type="project" value="InterPro"/>
</dbReference>
<evidence type="ECO:0000256" key="7">
    <source>
        <dbReference type="ARBA" id="ARBA00023242"/>
    </source>
</evidence>
<evidence type="ECO:0000259" key="11">
    <source>
        <dbReference type="SMART" id="SM00474"/>
    </source>
</evidence>
<feature type="compositionally biased region" description="Low complexity" evidence="10">
    <location>
        <begin position="26"/>
        <end position="50"/>
    </location>
</feature>
<dbReference type="InterPro" id="IPR017956">
    <property type="entry name" value="AT_hook_DNA-bd_motif"/>
</dbReference>
<evidence type="ECO:0000256" key="9">
    <source>
        <dbReference type="ARBA" id="ARBA00042761"/>
    </source>
</evidence>
<dbReference type="GO" id="GO:0046872">
    <property type="term" value="F:metal ion binding"/>
    <property type="evidence" value="ECO:0007669"/>
    <property type="project" value="UniProtKB-KW"/>
</dbReference>
<keyword evidence="6" id="KW-0460">Magnesium</keyword>
<keyword evidence="2" id="KW-0540">Nuclease</keyword>
<dbReference type="SUPFAM" id="SSF53098">
    <property type="entry name" value="Ribonuclease H-like"/>
    <property type="match status" value="1"/>
</dbReference>
<dbReference type="Proteomes" id="UP000521943">
    <property type="component" value="Unassembled WGS sequence"/>
</dbReference>
<dbReference type="SMART" id="SM00384">
    <property type="entry name" value="AT_hook"/>
    <property type="match status" value="3"/>
</dbReference>
<feature type="compositionally biased region" description="Basic and acidic residues" evidence="10">
    <location>
        <begin position="73"/>
        <end position="82"/>
    </location>
</feature>
<accession>A0A8H6I786</accession>
<feature type="domain" description="3'-5' exonuclease" evidence="11">
    <location>
        <begin position="639"/>
        <end position="819"/>
    </location>
</feature>
<dbReference type="Pfam" id="PF20499">
    <property type="entry name" value="DUF6729"/>
    <property type="match status" value="1"/>
</dbReference>
<sequence>MPLALTLAICHLKTILRSYVGDSARLASTAPPTPSTSSETESPLASASPELADALESSAIGSLLGKRKRGRPRTKEVVEGPKRPRGRPRKLVVVADTTPPPAKRRGRPPKVETGSKGRVEVRITSGPITIPATGHHLHHPRLHPLAPVFPTVQSRPLARPNNPHNTTLERTTASIAERPSNAAEHTFNVGTPLETSNQPITADDKDDDASGDGIGEETGGRDEGDENDDEHEQVGEARPEASQPSTPRIRKPLPNWLMDDFRTCLETLQRRDVNGQFDLYAKERTFWFRREGTWFSLQTSNLSPPRLYAPRFFVWDPLALYNQLPCPTCRKALTRHSAMSQPRRCVDLTSTFWIVGFRYRCRHCLHPKTGKRTVTWRSWDSRVLAGLPRSLAAHFPARLTHRSAVSNELFSWMRSCFQNGMGSKQFADAVLCQHLLAYDQLQLQYLEHLSQCADISRMMGQMYKPFLPFEDSSSDGFHGFVPSAIYFRDIYDSFMEEHRHYYEQHTAMLSADICSIDHSHKLPKQVANVNGKRAFNAALCFANQRGEIRSFSLVPTKAQSQYELALSKIRDSLQLYGHPPVQLIYTDNITDRAFLETSFPSLRVGVTPVEKYGHLPAFTLPPGVTTLVRGEESAINVALSTILEHVPIGEDEDEVVVGFDCEWNVEGLGHGRVEQGDIAIVQLAFEDRVYILQISKMVGHSHLPEKLIMLLQNPSVRKAGRAVNSDLKHLEEIVQPATPFTGALDLAAYAKERHVVSNARCSLADLCATVLGKSLRKNVSERFSMDWERAHLTSEQMEYAACDAYAPLAIYRELSKLRVPQPLPQILPQSGADILVYGQDRSSPIASGHLSPLPFPIEYDGIHITPTRALVTITKVLVPGAIITSHHKRPLSAFGSTPFELVCNRTYLRMYDPLTFELPCPPTPMSQSEDEPGGTNEENAGGVEPEEPLGRSDRPGEELESRAGELLQRALGLSGSLDDDEEDLDELSPLAAEPAGGARVVDAGSDAQGRIMSANIKRPSGQTGNILRTRVLKDIFHLFNMLRLPATHGLRKEFTRALRDILFVANLEDRVRIMAWASRQPGAPTFEQLAIRHAHWLWQRCRRYIPLPEVIFPMVEKLFRTYGPLQDMTTHEPLFRPQHWKTAAQILDLIRLGYVSDPPNIPLYTKIGVDAKAGNLPIYRCSRGTNFTEGIHSQLRSRLPTVGVSIRHINARIPEYVYVHNKRVGTMNSTGKKYRGHYDLWISNRIQEREAFLEGVLSGPLSIPSTSNGDLYIQTKERLGILMIPDNIRSEAGIAEHAPDSAIHAPRRDFEYLARVQNTRKAVLPVHTTEEYDLFDDLMKSSSAFNSRSRGPRLETCSQGVE</sequence>
<dbReference type="SMART" id="SM00474">
    <property type="entry name" value="35EXOc"/>
    <property type="match status" value="1"/>
</dbReference>
<dbReference type="PANTHER" id="PTHR13620">
    <property type="entry name" value="3-5 EXONUCLEASE"/>
    <property type="match status" value="1"/>
</dbReference>
<evidence type="ECO:0000256" key="4">
    <source>
        <dbReference type="ARBA" id="ARBA00022801"/>
    </source>
</evidence>
<dbReference type="Gene3D" id="3.30.420.10">
    <property type="entry name" value="Ribonuclease H-like superfamily/Ribonuclease H"/>
    <property type="match status" value="1"/>
</dbReference>
<feature type="region of interest" description="Disordered" evidence="10">
    <location>
        <begin position="26"/>
        <end position="116"/>
    </location>
</feature>
<dbReference type="Pfam" id="PF01612">
    <property type="entry name" value="DNA_pol_A_exo1"/>
    <property type="match status" value="1"/>
</dbReference>
<keyword evidence="4" id="KW-0378">Hydrolase</keyword>
<dbReference type="GO" id="GO:0003677">
    <property type="term" value="F:DNA binding"/>
    <property type="evidence" value="ECO:0007669"/>
    <property type="project" value="InterPro"/>
</dbReference>
<dbReference type="GO" id="GO:0005634">
    <property type="term" value="C:nucleus"/>
    <property type="evidence" value="ECO:0007669"/>
    <property type="project" value="UniProtKB-SubCell"/>
</dbReference>
<keyword evidence="5" id="KW-0269">Exonuclease</keyword>
<feature type="region of interest" description="Disordered" evidence="10">
    <location>
        <begin position="187"/>
        <end position="253"/>
    </location>
</feature>
<dbReference type="InterPro" id="IPR002562">
    <property type="entry name" value="3'-5'_exonuclease_dom"/>
</dbReference>
<name>A0A8H6I786_9AGAR</name>
<keyword evidence="7" id="KW-0539">Nucleus</keyword>
<proteinExistence type="predicted"/>
<dbReference type="GO" id="GO:0008408">
    <property type="term" value="F:3'-5' exonuclease activity"/>
    <property type="evidence" value="ECO:0007669"/>
    <property type="project" value="InterPro"/>
</dbReference>
<dbReference type="EMBL" id="JACGCI010000016">
    <property type="protein sequence ID" value="KAF6759179.1"/>
    <property type="molecule type" value="Genomic_DNA"/>
</dbReference>
<organism evidence="12 13">
    <name type="scientific">Ephemerocybe angulata</name>
    <dbReference type="NCBI Taxonomy" id="980116"/>
    <lineage>
        <taxon>Eukaryota</taxon>
        <taxon>Fungi</taxon>
        <taxon>Dikarya</taxon>
        <taxon>Basidiomycota</taxon>
        <taxon>Agaricomycotina</taxon>
        <taxon>Agaricomycetes</taxon>
        <taxon>Agaricomycetidae</taxon>
        <taxon>Agaricales</taxon>
        <taxon>Agaricineae</taxon>
        <taxon>Psathyrellaceae</taxon>
        <taxon>Ephemerocybe</taxon>
    </lineage>
</organism>
<dbReference type="PANTHER" id="PTHR13620:SF109">
    <property type="entry name" value="3'-5' EXONUCLEASE"/>
    <property type="match status" value="1"/>
</dbReference>
<reference evidence="12 13" key="1">
    <citation type="submission" date="2020-07" db="EMBL/GenBank/DDBJ databases">
        <title>Comparative genomics of pyrophilous fungi reveals a link between fire events and developmental genes.</title>
        <authorList>
            <consortium name="DOE Joint Genome Institute"/>
            <person name="Steindorff A.S."/>
            <person name="Carver A."/>
            <person name="Calhoun S."/>
            <person name="Stillman K."/>
            <person name="Liu H."/>
            <person name="Lipzen A."/>
            <person name="Pangilinan J."/>
            <person name="Labutti K."/>
            <person name="Bruns T.D."/>
            <person name="Grigoriev I.V."/>
        </authorList>
    </citation>
    <scope>NUCLEOTIDE SEQUENCE [LARGE SCALE GENOMIC DNA]</scope>
    <source>
        <strain evidence="12 13">CBS 144469</strain>
    </source>
</reference>
<gene>
    <name evidence="12" type="ORF">DFP72DRAFT_1102402</name>
</gene>
<evidence type="ECO:0000256" key="2">
    <source>
        <dbReference type="ARBA" id="ARBA00022722"/>
    </source>
</evidence>
<protein>
    <recommendedName>
        <fullName evidence="8">3'-5' exonuclease</fullName>
    </recommendedName>
    <alternativeName>
        <fullName evidence="9">Werner Syndrome-like exonuclease</fullName>
    </alternativeName>
</protein>
<feature type="region of interest" description="Disordered" evidence="10">
    <location>
        <begin position="919"/>
        <end position="961"/>
    </location>
</feature>
<evidence type="ECO:0000256" key="1">
    <source>
        <dbReference type="ARBA" id="ARBA00004123"/>
    </source>
</evidence>
<evidence type="ECO:0000313" key="13">
    <source>
        <dbReference type="Proteomes" id="UP000521943"/>
    </source>
</evidence>
<comment type="subcellular location">
    <subcellularLocation>
        <location evidence="1">Nucleus</location>
    </subcellularLocation>
</comment>
<comment type="caution">
    <text evidence="12">The sequence shown here is derived from an EMBL/GenBank/DDBJ whole genome shotgun (WGS) entry which is preliminary data.</text>
</comment>
<evidence type="ECO:0000256" key="6">
    <source>
        <dbReference type="ARBA" id="ARBA00022842"/>
    </source>
</evidence>
<evidence type="ECO:0000256" key="5">
    <source>
        <dbReference type="ARBA" id="ARBA00022839"/>
    </source>
</evidence>
<evidence type="ECO:0000313" key="12">
    <source>
        <dbReference type="EMBL" id="KAF6759179.1"/>
    </source>
</evidence>
<dbReference type="PRINTS" id="PR00929">
    <property type="entry name" value="ATHOOK"/>
</dbReference>
<evidence type="ECO:0000256" key="8">
    <source>
        <dbReference type="ARBA" id="ARBA00040531"/>
    </source>
</evidence>
<evidence type="ECO:0000256" key="10">
    <source>
        <dbReference type="SAM" id="MobiDB-lite"/>
    </source>
</evidence>
<dbReference type="InterPro" id="IPR012337">
    <property type="entry name" value="RNaseH-like_sf"/>
</dbReference>
<dbReference type="CDD" id="cd06141">
    <property type="entry name" value="WRN_exo"/>
    <property type="match status" value="1"/>
</dbReference>
<dbReference type="InterPro" id="IPR036397">
    <property type="entry name" value="RNaseH_sf"/>
</dbReference>
<keyword evidence="3" id="KW-0479">Metal-binding</keyword>
<keyword evidence="13" id="KW-1185">Reference proteome</keyword>
<dbReference type="InterPro" id="IPR051132">
    <property type="entry name" value="3-5_Exonuclease_domain"/>
</dbReference>
<dbReference type="InterPro" id="IPR046616">
    <property type="entry name" value="DUF6729"/>
</dbReference>
<feature type="compositionally biased region" description="Basic and acidic residues" evidence="10">
    <location>
        <begin position="948"/>
        <end position="961"/>
    </location>
</feature>
<evidence type="ECO:0000256" key="3">
    <source>
        <dbReference type="ARBA" id="ARBA00022723"/>
    </source>
</evidence>
<dbReference type="OrthoDB" id="3038406at2759"/>